<evidence type="ECO:0000313" key="2">
    <source>
        <dbReference type="Proteomes" id="UP000007819"/>
    </source>
</evidence>
<dbReference type="EnsemblMetazoa" id="XM_008191266.1">
    <property type="protein sequence ID" value="XP_008189488.1"/>
    <property type="gene ID" value="LOC103311593"/>
</dbReference>
<reference evidence="1" key="2">
    <citation type="submission" date="2022-06" db="UniProtKB">
        <authorList>
            <consortium name="EnsemblMetazoa"/>
        </authorList>
    </citation>
    <scope>IDENTIFICATION</scope>
</reference>
<accession>A0A8R2FCY6</accession>
<dbReference type="AlphaFoldDB" id="A0A8R2FCY6"/>
<dbReference type="Proteomes" id="UP000007819">
    <property type="component" value="Unassembled WGS sequence"/>
</dbReference>
<organism evidence="1 2">
    <name type="scientific">Acyrthosiphon pisum</name>
    <name type="common">Pea aphid</name>
    <dbReference type="NCBI Taxonomy" id="7029"/>
    <lineage>
        <taxon>Eukaryota</taxon>
        <taxon>Metazoa</taxon>
        <taxon>Ecdysozoa</taxon>
        <taxon>Arthropoda</taxon>
        <taxon>Hexapoda</taxon>
        <taxon>Insecta</taxon>
        <taxon>Pterygota</taxon>
        <taxon>Neoptera</taxon>
        <taxon>Paraneoptera</taxon>
        <taxon>Hemiptera</taxon>
        <taxon>Sternorrhyncha</taxon>
        <taxon>Aphidomorpha</taxon>
        <taxon>Aphidoidea</taxon>
        <taxon>Aphididae</taxon>
        <taxon>Macrosiphini</taxon>
        <taxon>Acyrthosiphon</taxon>
    </lineage>
</organism>
<name>A0A8R2FCY6_ACYPI</name>
<reference evidence="2" key="1">
    <citation type="submission" date="2010-06" db="EMBL/GenBank/DDBJ databases">
        <authorList>
            <person name="Jiang H."/>
            <person name="Abraham K."/>
            <person name="Ali S."/>
            <person name="Alsbrooks S.L."/>
            <person name="Anim B.N."/>
            <person name="Anosike U.S."/>
            <person name="Attaway T."/>
            <person name="Bandaranaike D.P."/>
            <person name="Battles P.K."/>
            <person name="Bell S.N."/>
            <person name="Bell A.V."/>
            <person name="Beltran B."/>
            <person name="Bickham C."/>
            <person name="Bustamante Y."/>
            <person name="Caleb T."/>
            <person name="Canada A."/>
            <person name="Cardenas V."/>
            <person name="Carter K."/>
            <person name="Chacko J."/>
            <person name="Chandrabose M.N."/>
            <person name="Chavez D."/>
            <person name="Chavez A."/>
            <person name="Chen L."/>
            <person name="Chu H.-S."/>
            <person name="Claassen K.J."/>
            <person name="Cockrell R."/>
            <person name="Collins M."/>
            <person name="Cooper J.A."/>
            <person name="Cree A."/>
            <person name="Curry S.M."/>
            <person name="Da Y."/>
            <person name="Dao M.D."/>
            <person name="Das B."/>
            <person name="Davila M.-L."/>
            <person name="Davy-Carroll L."/>
            <person name="Denson S."/>
            <person name="Dinh H."/>
            <person name="Ebong V.E."/>
            <person name="Edwards J.R."/>
            <person name="Egan A."/>
            <person name="El-Daye J."/>
            <person name="Escobedo L."/>
            <person name="Fernandez S."/>
            <person name="Fernando P.R."/>
            <person name="Flagg N."/>
            <person name="Forbes L.D."/>
            <person name="Fowler R.G."/>
            <person name="Fu Q."/>
            <person name="Gabisi R.A."/>
            <person name="Ganer J."/>
            <person name="Garbino Pronczuk A."/>
            <person name="Garcia R.M."/>
            <person name="Garner T."/>
            <person name="Garrett T.E."/>
            <person name="Gonzalez D.A."/>
            <person name="Hamid H."/>
            <person name="Hawkins E.S."/>
            <person name="Hirani K."/>
            <person name="Hogues M.E."/>
            <person name="Hollins B."/>
            <person name="Hsiao C.-H."/>
            <person name="Jabil R."/>
            <person name="James M.L."/>
            <person name="Jhangiani S.N."/>
            <person name="Johnson B."/>
            <person name="Johnson Q."/>
            <person name="Joshi V."/>
            <person name="Kalu J.B."/>
            <person name="Kam C."/>
            <person name="Kashfia A."/>
            <person name="Keebler J."/>
            <person name="Kisamo H."/>
            <person name="Kovar C.L."/>
            <person name="Lago L.A."/>
            <person name="Lai C.-Y."/>
            <person name="Laidlaw J."/>
            <person name="Lara F."/>
            <person name="Le T.-K."/>
            <person name="Lee S.L."/>
            <person name="Legall F.H."/>
            <person name="Lemon S.J."/>
            <person name="Lewis L.R."/>
            <person name="Li B."/>
            <person name="Liu Y."/>
            <person name="Liu Y.-S."/>
            <person name="Lopez J."/>
            <person name="Lozado R.J."/>
            <person name="Lu J."/>
            <person name="Madu R.C."/>
            <person name="Maheshwari M."/>
            <person name="Maheshwari R."/>
            <person name="Malloy K."/>
            <person name="Martinez E."/>
            <person name="Mathew T."/>
            <person name="Mercado I.C."/>
            <person name="Mercado C."/>
            <person name="Meyer B."/>
            <person name="Montgomery K."/>
            <person name="Morgan M.B."/>
            <person name="Munidasa M."/>
            <person name="Nazareth L.V."/>
            <person name="Nelson J."/>
            <person name="Ng B.M."/>
            <person name="Nguyen N.B."/>
            <person name="Nguyen P.Q."/>
            <person name="Nguyen T."/>
            <person name="Obregon M."/>
            <person name="Okwuonu G.O."/>
            <person name="Onwere C.G."/>
            <person name="Orozco G."/>
            <person name="Parra A."/>
            <person name="Patel S."/>
            <person name="Patil S."/>
            <person name="Perez A."/>
            <person name="Perez Y."/>
            <person name="Pham C."/>
            <person name="Primus E.L."/>
            <person name="Pu L.-L."/>
            <person name="Puazo M."/>
            <person name="Qin X."/>
            <person name="Quiroz J.B."/>
            <person name="Reese J."/>
            <person name="Richards S."/>
            <person name="Rives C.M."/>
            <person name="Robberts R."/>
            <person name="Ruiz S.J."/>
            <person name="Ruiz M.J."/>
            <person name="Santibanez J."/>
            <person name="Schneider B.W."/>
            <person name="Sisson I."/>
            <person name="Smith M."/>
            <person name="Sodergren E."/>
            <person name="Song X.-Z."/>
            <person name="Song B.B."/>
            <person name="Summersgill H."/>
            <person name="Thelus R."/>
            <person name="Thornton R.D."/>
            <person name="Trejos Z.Y."/>
            <person name="Usmani K."/>
            <person name="Vattathil S."/>
            <person name="Villasana D."/>
            <person name="Walker D.L."/>
            <person name="Wang S."/>
            <person name="Wang K."/>
            <person name="White C.S."/>
            <person name="Williams A.C."/>
            <person name="Williamson J."/>
            <person name="Wilson K."/>
            <person name="Woghiren I.O."/>
            <person name="Woodworth J.R."/>
            <person name="Worley K.C."/>
            <person name="Wright R.A."/>
            <person name="Wu W."/>
            <person name="Young L."/>
            <person name="Zhang L."/>
            <person name="Zhang J."/>
            <person name="Zhu Y."/>
            <person name="Muzny D.M."/>
            <person name="Weinstock G."/>
            <person name="Gibbs R.A."/>
        </authorList>
    </citation>
    <scope>NUCLEOTIDE SEQUENCE [LARGE SCALE GENOMIC DNA]</scope>
    <source>
        <strain evidence="2">LSR1</strain>
    </source>
</reference>
<evidence type="ECO:0000313" key="1">
    <source>
        <dbReference type="EnsemblMetazoa" id="XP_008189488.1"/>
    </source>
</evidence>
<keyword evidence="2" id="KW-1185">Reference proteome</keyword>
<dbReference type="RefSeq" id="XP_008189488.1">
    <property type="nucleotide sequence ID" value="XM_008191266.1"/>
</dbReference>
<proteinExistence type="predicted"/>
<dbReference type="OrthoDB" id="6622062at2759"/>
<protein>
    <submittedName>
        <fullName evidence="1">Uncharacterized protein</fullName>
    </submittedName>
</protein>
<dbReference type="GeneID" id="103311593"/>
<sequence>YVNSRYVSPPEAIWRLFSYNLHGKSHVVVRLPVHLEGRQNVYFAPGQEEERLQNQAVRHTKLTQFFALNATNADARQYLYHDIPKHYTWQVPRPERNLGNVRQWCPRLNRMTNVTLAR</sequence>
<dbReference type="KEGG" id="api:103311593"/>